<dbReference type="EMBL" id="GBXM01007780">
    <property type="protein sequence ID" value="JAI00798.1"/>
    <property type="molecule type" value="Transcribed_RNA"/>
</dbReference>
<name>A0A0E9XDJ5_ANGAN</name>
<reference evidence="1" key="2">
    <citation type="journal article" date="2015" name="Fish Shellfish Immunol.">
        <title>Early steps in the European eel (Anguilla anguilla)-Vibrio vulnificus interaction in the gills: Role of the RtxA13 toxin.</title>
        <authorList>
            <person name="Callol A."/>
            <person name="Pajuelo D."/>
            <person name="Ebbesson L."/>
            <person name="Teles M."/>
            <person name="MacKenzie S."/>
            <person name="Amaro C."/>
        </authorList>
    </citation>
    <scope>NUCLEOTIDE SEQUENCE</scope>
</reference>
<evidence type="ECO:0000313" key="1">
    <source>
        <dbReference type="EMBL" id="JAI00798.1"/>
    </source>
</evidence>
<proteinExistence type="predicted"/>
<dbReference type="AlphaFoldDB" id="A0A0E9XDJ5"/>
<organism evidence="1">
    <name type="scientific">Anguilla anguilla</name>
    <name type="common">European freshwater eel</name>
    <name type="synonym">Muraena anguilla</name>
    <dbReference type="NCBI Taxonomy" id="7936"/>
    <lineage>
        <taxon>Eukaryota</taxon>
        <taxon>Metazoa</taxon>
        <taxon>Chordata</taxon>
        <taxon>Craniata</taxon>
        <taxon>Vertebrata</taxon>
        <taxon>Euteleostomi</taxon>
        <taxon>Actinopterygii</taxon>
        <taxon>Neopterygii</taxon>
        <taxon>Teleostei</taxon>
        <taxon>Anguilliformes</taxon>
        <taxon>Anguillidae</taxon>
        <taxon>Anguilla</taxon>
    </lineage>
</organism>
<reference evidence="1" key="1">
    <citation type="submission" date="2014-11" db="EMBL/GenBank/DDBJ databases">
        <authorList>
            <person name="Amaro Gonzalez C."/>
        </authorList>
    </citation>
    <scope>NUCLEOTIDE SEQUENCE</scope>
</reference>
<sequence>MELLTAERLLQQSVQFDSCES</sequence>
<protein>
    <submittedName>
        <fullName evidence="1">Uncharacterized protein</fullName>
    </submittedName>
</protein>
<accession>A0A0E9XDJ5</accession>